<dbReference type="PANTHER" id="PTHR10353">
    <property type="entry name" value="GLYCOSYL HYDROLASE"/>
    <property type="match status" value="1"/>
</dbReference>
<dbReference type="SUPFAM" id="SSF51445">
    <property type="entry name" value="(Trans)glycosidases"/>
    <property type="match status" value="1"/>
</dbReference>
<keyword evidence="3" id="KW-0326">Glycosidase</keyword>
<keyword evidence="2" id="KW-0378">Hydrolase</keyword>
<protein>
    <submittedName>
        <fullName evidence="5">Beta-glucosidase</fullName>
    </submittedName>
</protein>
<dbReference type="Pfam" id="PF00232">
    <property type="entry name" value="Glyco_hydro_1"/>
    <property type="match status" value="1"/>
</dbReference>
<evidence type="ECO:0000256" key="3">
    <source>
        <dbReference type="ARBA" id="ARBA00023295"/>
    </source>
</evidence>
<dbReference type="GO" id="GO:0005829">
    <property type="term" value="C:cytosol"/>
    <property type="evidence" value="ECO:0007669"/>
    <property type="project" value="TreeGrafter"/>
</dbReference>
<organism evidence="5">
    <name type="scientific">uncultured bacterium contig00006</name>
    <dbReference type="NCBI Taxonomy" id="1181498"/>
    <lineage>
        <taxon>Bacteria</taxon>
        <taxon>environmental samples</taxon>
    </lineage>
</organism>
<dbReference type="GO" id="GO:0008422">
    <property type="term" value="F:beta-glucosidase activity"/>
    <property type="evidence" value="ECO:0007669"/>
    <property type="project" value="TreeGrafter"/>
</dbReference>
<dbReference type="GO" id="GO:0016052">
    <property type="term" value="P:carbohydrate catabolic process"/>
    <property type="evidence" value="ECO:0007669"/>
    <property type="project" value="TreeGrafter"/>
</dbReference>
<proteinExistence type="inferred from homology"/>
<accession>A0A806KNA6</accession>
<reference evidence="5" key="1">
    <citation type="submission" date="2012-03" db="EMBL/GenBank/DDBJ databases">
        <title>Functional metagenomics reveals considerable lignocellulase gene clusters in the gut microbiome of a wood-feeding higher termite.</title>
        <authorList>
            <person name="Liu N."/>
        </authorList>
    </citation>
    <scope>NUCLEOTIDE SEQUENCE</scope>
</reference>
<dbReference type="FunFam" id="3.20.20.80:FF:000004">
    <property type="entry name" value="Beta-glucosidase 6-phospho-beta-glucosidase"/>
    <property type="match status" value="1"/>
</dbReference>
<evidence type="ECO:0000256" key="1">
    <source>
        <dbReference type="ARBA" id="ARBA00010838"/>
    </source>
</evidence>
<name>A0A806KNA6_9BACT</name>
<comment type="similarity">
    <text evidence="1 4">Belongs to the glycosyl hydrolase 1 family.</text>
</comment>
<evidence type="ECO:0000313" key="5">
    <source>
        <dbReference type="EMBL" id="AGS52008.1"/>
    </source>
</evidence>
<dbReference type="PANTHER" id="PTHR10353:SF122">
    <property type="entry name" value="6-PHOSPHO-BETA-GLUCOSIDASE ASCB-RELATED"/>
    <property type="match status" value="1"/>
</dbReference>
<dbReference type="InterPro" id="IPR017853">
    <property type="entry name" value="GH"/>
</dbReference>
<dbReference type="InterPro" id="IPR001360">
    <property type="entry name" value="Glyco_hydro_1"/>
</dbReference>
<dbReference type="EMBL" id="JQ844179">
    <property type="protein sequence ID" value="AGS52008.1"/>
    <property type="molecule type" value="Genomic_DNA"/>
</dbReference>
<evidence type="ECO:0000256" key="4">
    <source>
        <dbReference type="RuleBase" id="RU003690"/>
    </source>
</evidence>
<dbReference type="Gene3D" id="3.20.20.80">
    <property type="entry name" value="Glycosidases"/>
    <property type="match status" value="1"/>
</dbReference>
<sequence>MDKAFPKGFLWGGAVTAQQTEGAWREDGKGAGLTDHQTAGSLTSPRVFTKAINPAYYYPSHNAIDFYHRYKEDIALFGEMGFSCYRTSIAWTRIFPNGDDETPNQKGLDFYRAVFTEMKNRGIEPLVTLYHFDLPVSLSKKYGGWSDRRVAELFVRFCRTVFEEYKDLVNYWLTFNEINVMTMPLGEMLIGKLPDGEESAFMLGDPSVPDDPQKRFQALHHMLVASAMAVKAAHEINPQFKVCGMITAIASYPLTPDPADLLAAQRAMLVGNCLCGDVMMRGAYPSFSKRLFDALGVKIAAEPEDDRVLMEGRADFLSFSYYASGCASADETGGAVGNFLLGKKNPHLTASEWGWTIDPKGLRYILNELYGRYRAPLMVVENGLGANDVVEADGSVRDVYRVAYLKAHIEQMREAIEDGVDLMGYLTWGPIDIISASTGEMKKRYGFIYVDLDNEGKGSFERRKKDSFGWYKKVIASNGADLD</sequence>
<evidence type="ECO:0000256" key="2">
    <source>
        <dbReference type="ARBA" id="ARBA00022801"/>
    </source>
</evidence>
<dbReference type="PRINTS" id="PR00131">
    <property type="entry name" value="GLHYDRLASE1"/>
</dbReference>
<dbReference type="AlphaFoldDB" id="A0A806KNA6"/>